<evidence type="ECO:0000259" key="6">
    <source>
        <dbReference type="Pfam" id="PF01055"/>
    </source>
</evidence>
<feature type="domain" description="Glycoside hydrolase family 31 N-terminal" evidence="7">
    <location>
        <begin position="109"/>
        <end position="427"/>
    </location>
</feature>
<gene>
    <name evidence="8" type="ORF">RS030_182736</name>
</gene>
<dbReference type="Gene3D" id="3.20.20.80">
    <property type="entry name" value="Glycosidases"/>
    <property type="match status" value="2"/>
</dbReference>
<proteinExistence type="inferred from homology"/>
<reference evidence="8 9" key="1">
    <citation type="submission" date="2023-10" db="EMBL/GenBank/DDBJ databases">
        <title>Comparative genomics analysis reveals potential genetic determinants of host preference in Cryptosporidium xiaoi.</title>
        <authorList>
            <person name="Xiao L."/>
            <person name="Li J."/>
        </authorList>
    </citation>
    <scope>NUCLEOTIDE SEQUENCE [LARGE SCALE GENOMIC DNA]</scope>
    <source>
        <strain evidence="8 9">52996</strain>
    </source>
</reference>
<dbReference type="GO" id="GO:0090599">
    <property type="term" value="F:alpha-glucosidase activity"/>
    <property type="evidence" value="ECO:0007669"/>
    <property type="project" value="TreeGrafter"/>
</dbReference>
<evidence type="ECO:0000313" key="9">
    <source>
        <dbReference type="Proteomes" id="UP001311799"/>
    </source>
</evidence>
<evidence type="ECO:0000256" key="3">
    <source>
        <dbReference type="ARBA" id="ARBA00022801"/>
    </source>
</evidence>
<dbReference type="GO" id="GO:0005975">
    <property type="term" value="P:carbohydrate metabolic process"/>
    <property type="evidence" value="ECO:0007669"/>
    <property type="project" value="InterPro"/>
</dbReference>
<comment type="similarity">
    <text evidence="1">Belongs to the glycosyl hydrolase 31 family.</text>
</comment>
<evidence type="ECO:0000313" key="8">
    <source>
        <dbReference type="EMBL" id="KAK6590133.1"/>
    </source>
</evidence>
<evidence type="ECO:0000259" key="7">
    <source>
        <dbReference type="Pfam" id="PF13802"/>
    </source>
</evidence>
<dbReference type="InterPro" id="IPR017853">
    <property type="entry name" value="GH"/>
</dbReference>
<dbReference type="Pfam" id="PF13802">
    <property type="entry name" value="Gal_mutarotas_2"/>
    <property type="match status" value="1"/>
</dbReference>
<name>A0AAV9XZZ9_9CRYT</name>
<evidence type="ECO:0000256" key="2">
    <source>
        <dbReference type="ARBA" id="ARBA00022729"/>
    </source>
</evidence>
<keyword evidence="2" id="KW-0732">Signal</keyword>
<dbReference type="EMBL" id="JAWDEY010000009">
    <property type="protein sequence ID" value="KAK6590133.1"/>
    <property type="molecule type" value="Genomic_DNA"/>
</dbReference>
<dbReference type="CDD" id="cd14752">
    <property type="entry name" value="GH31_N"/>
    <property type="match status" value="1"/>
</dbReference>
<protein>
    <submittedName>
        <fullName evidence="8">Alpha glucosidase-like family 31 glycosyl hydrolase</fullName>
    </submittedName>
</protein>
<dbReference type="InterPro" id="IPR025887">
    <property type="entry name" value="Glyco_hydro_31_N_dom"/>
</dbReference>
<dbReference type="Gene3D" id="2.60.40.1760">
    <property type="entry name" value="glycosyl hydrolase (family 31)"/>
    <property type="match status" value="1"/>
</dbReference>
<keyword evidence="3 8" id="KW-0378">Hydrolase</keyword>
<dbReference type="Gene3D" id="2.60.40.4040">
    <property type="match status" value="1"/>
</dbReference>
<dbReference type="PROSITE" id="PS00129">
    <property type="entry name" value="GLYCOSYL_HYDROL_F31_1"/>
    <property type="match status" value="1"/>
</dbReference>
<evidence type="ECO:0000256" key="4">
    <source>
        <dbReference type="ARBA" id="ARBA00023180"/>
    </source>
</evidence>
<dbReference type="GO" id="GO:0006491">
    <property type="term" value="P:N-glycan processing"/>
    <property type="evidence" value="ECO:0007669"/>
    <property type="project" value="TreeGrafter"/>
</dbReference>
<keyword evidence="4" id="KW-0325">Glycoprotein</keyword>
<evidence type="ECO:0000256" key="1">
    <source>
        <dbReference type="ARBA" id="ARBA00007806"/>
    </source>
</evidence>
<feature type="domain" description="Glycoside hydrolase family 31 TIM barrel" evidence="6">
    <location>
        <begin position="483"/>
        <end position="897"/>
    </location>
</feature>
<organism evidence="8 9">
    <name type="scientific">Cryptosporidium xiaoi</name>
    <dbReference type="NCBI Taxonomy" id="659607"/>
    <lineage>
        <taxon>Eukaryota</taxon>
        <taxon>Sar</taxon>
        <taxon>Alveolata</taxon>
        <taxon>Apicomplexa</taxon>
        <taxon>Conoidasida</taxon>
        <taxon>Coccidia</taxon>
        <taxon>Eucoccidiorida</taxon>
        <taxon>Eimeriorina</taxon>
        <taxon>Cryptosporidiidae</taxon>
        <taxon>Cryptosporidium</taxon>
    </lineage>
</organism>
<comment type="caution">
    <text evidence="8">The sequence shown here is derived from an EMBL/GenBank/DDBJ whole genome shotgun (WGS) entry which is preliminary data.</text>
</comment>
<keyword evidence="5" id="KW-0326">Glycosidase</keyword>
<evidence type="ECO:0000256" key="5">
    <source>
        <dbReference type="ARBA" id="ARBA00023295"/>
    </source>
</evidence>
<dbReference type="SUPFAM" id="SSF51445">
    <property type="entry name" value="(Trans)glycosidases"/>
    <property type="match status" value="2"/>
</dbReference>
<dbReference type="InterPro" id="IPR000322">
    <property type="entry name" value="Glyco_hydro_31_TIM"/>
</dbReference>
<accession>A0AAV9XZZ9</accession>
<dbReference type="PANTHER" id="PTHR22762:SF54">
    <property type="entry name" value="BCDNA.GH04962"/>
    <property type="match status" value="1"/>
</dbReference>
<dbReference type="InterPro" id="IPR030458">
    <property type="entry name" value="Glyco_hydro_31_AS"/>
</dbReference>
<dbReference type="Proteomes" id="UP001311799">
    <property type="component" value="Unassembled WGS sequence"/>
</dbReference>
<dbReference type="PANTHER" id="PTHR22762">
    <property type="entry name" value="ALPHA-GLUCOSIDASE"/>
    <property type="match status" value="1"/>
</dbReference>
<keyword evidence="9" id="KW-1185">Reference proteome</keyword>
<dbReference type="Pfam" id="PF01055">
    <property type="entry name" value="Glyco_hydro_31_2nd"/>
    <property type="match status" value="1"/>
</dbReference>
<sequence length="1374" mass="159929">MKYKVRLGLRYTRMKLIKAVRSLMGVILTYTKRKKQRTEKTSPFAIRYRAFRNHVNGIRRNDSSFSVWFVDKSSILIGEENTRKGKLCTISFLLLNNYNKKLPPLEFNINLYTIGSVRIRVNETNQFVEFERYKLPYNDIIKDKVLDHHFLIKSKNFVNISEDDDNSISICFSINKVNKNNEEPYDSIEDKPVFKLKIIYNPFKIETFINEGIIHSVNYSGTFNFERARPFVTNSQNSVKREDLMKMNNVNKVNNYNYNDIFDLMEKKIGIVDYITEINSILDERKYQKKGWETFFGKDTKANNTNNNFGNASKYQTVDAYDVYSKNSWFDIYDRFPDYKVYGPTSVGIDIRVHNSMGIYGGSEHCSKIGLPQYTNSYRFYNLDVFAYNNDKPDALYGSVPLLVNLHSKKKYVSGMLWLNPSDTFMDINRETNGIENNRIDAFKISNIDVWWVSETGIIDLFLWVSENIEDFYYNYHVMTGFPSLTPKFGLGKHQSRWNYFTSNQVIDISTKYENNNIPLDSIWLDIEHLDKRQCFTWDNNKFNNVPELLNELDSKGRNLIVIADPHINVNEKYHVYKMLNSNYEIMENNIDIKSNWIKIRNQNKWEDFVGICWPGKVKYPDFLSSKVRDMYSLLYTEKYYPIMNYSNIGFWIDMNEPSVFSSSELTLPKYSFHNNNIEHRQVHNIYGYYHLKSTFNGLLTSATQRVIMLNEISNTNEIVSSVQSNSIVNNNNNKQNLNNELNERIKTDKLILDMISKGNRLVIEDDIMTLKNVIKNIQRPFILTRSFFIGSHCYCYIWTGDNKSDYDSFINVIPMNVTNSICGMSYTGSDVGGFYGHPCECLLLNWHKLSIWIPFYRVHCHIDSPNREPWEFKDVIMNIIRDQVNIRYELLLFWYTISLKYSIYGIPILKPFSWQLFEYMKDNRDTLKKSILDICENNSFIVGDTLLICNTTQSKCTCNDKNKTEINRTSINIILPNNNLNENTTWYDYYSSKIYILNNDNYIFDYILDENKPLPCYVKESSIIPYQKGVVLSSIQQIQFPISLKLYLKLHQVDLFNKGKVSKVNLARGTVFLDDGISYNYLSGEFLYNEFNVIIKENKNNKLILPKPHSLSSSSSFSVSYSESQSRSISSSGSGSISDLESSSGSYLYSESKSASVLESEISLLSDSKQKNETTHSKSKFLYFDSADNITPDLSNGNSVTNLLLKSPQVTPSSIYSSISSSSFYSTSSSSSNSLVTDSTVEMKKISTIISSSRIVYQILSQHKTLRIYDNKRNNFVNIQSNIDILRNKWIYRNDLFLESILIYGLSYKPLVVLLKNTYINNYYIIKILDFSVSKMDSYNKGGTNIEGIYEIEINTKKMINLLSNDWKILIYA</sequence>